<evidence type="ECO:0000256" key="7">
    <source>
        <dbReference type="ARBA" id="ARBA00022967"/>
    </source>
</evidence>
<keyword evidence="7" id="KW-1278">Translocase</keyword>
<dbReference type="Proteomes" id="UP000249185">
    <property type="component" value="Unassembled WGS sequence"/>
</dbReference>
<feature type="domain" description="ABC transporter" evidence="10">
    <location>
        <begin position="21"/>
        <end position="256"/>
    </location>
</feature>
<dbReference type="InterPro" id="IPR003439">
    <property type="entry name" value="ABC_transporter-like_ATP-bd"/>
</dbReference>
<protein>
    <submittedName>
        <fullName evidence="11">Sugar ABC transporter ATP-binding protein</fullName>
    </submittedName>
</protein>
<keyword evidence="1" id="KW-0813">Transport</keyword>
<evidence type="ECO:0000313" key="11">
    <source>
        <dbReference type="EMBL" id="PZQ47027.1"/>
    </source>
</evidence>
<dbReference type="GO" id="GO:0016887">
    <property type="term" value="F:ATP hydrolysis activity"/>
    <property type="evidence" value="ECO:0007669"/>
    <property type="project" value="InterPro"/>
</dbReference>
<evidence type="ECO:0000256" key="2">
    <source>
        <dbReference type="ARBA" id="ARBA00022475"/>
    </source>
</evidence>
<dbReference type="GO" id="GO:0005524">
    <property type="term" value="F:ATP binding"/>
    <property type="evidence" value="ECO:0007669"/>
    <property type="project" value="UniProtKB-KW"/>
</dbReference>
<dbReference type="CDD" id="cd03216">
    <property type="entry name" value="ABC_Carb_Monos_I"/>
    <property type="match status" value="1"/>
</dbReference>
<evidence type="ECO:0000256" key="1">
    <source>
        <dbReference type="ARBA" id="ARBA00022448"/>
    </source>
</evidence>
<feature type="domain" description="ABC transporter" evidence="10">
    <location>
        <begin position="267"/>
        <end position="512"/>
    </location>
</feature>
<dbReference type="AlphaFoldDB" id="A0A2W5PQR6"/>
<keyword evidence="8" id="KW-0472">Membrane</keyword>
<comment type="caution">
    <text evidence="11">The sequence shown here is derived from an EMBL/GenBank/DDBJ whole genome shotgun (WGS) entry which is preliminary data.</text>
</comment>
<evidence type="ECO:0000256" key="3">
    <source>
        <dbReference type="ARBA" id="ARBA00022597"/>
    </source>
</evidence>
<dbReference type="Pfam" id="PF00005">
    <property type="entry name" value="ABC_tran"/>
    <property type="match status" value="2"/>
</dbReference>
<accession>A0A2W5PQR6</accession>
<dbReference type="Gene3D" id="3.40.50.300">
    <property type="entry name" value="P-loop containing nucleotide triphosphate hydrolases"/>
    <property type="match status" value="2"/>
</dbReference>
<keyword evidence="5" id="KW-0547">Nucleotide-binding</keyword>
<dbReference type="PANTHER" id="PTHR43790:SF3">
    <property type="entry name" value="D-ALLOSE IMPORT ATP-BINDING PROTEIN ALSA-RELATED"/>
    <property type="match status" value="1"/>
</dbReference>
<proteinExistence type="predicted"/>
<dbReference type="EMBL" id="QFPW01000019">
    <property type="protein sequence ID" value="PZQ47027.1"/>
    <property type="molecule type" value="Genomic_DNA"/>
</dbReference>
<keyword evidence="2" id="KW-1003">Cell membrane</keyword>
<dbReference type="PROSITE" id="PS50893">
    <property type="entry name" value="ABC_TRANSPORTER_2"/>
    <property type="match status" value="2"/>
</dbReference>
<dbReference type="InterPro" id="IPR017871">
    <property type="entry name" value="ABC_transporter-like_CS"/>
</dbReference>
<evidence type="ECO:0000259" key="10">
    <source>
        <dbReference type="PROSITE" id="PS50893"/>
    </source>
</evidence>
<evidence type="ECO:0000256" key="8">
    <source>
        <dbReference type="ARBA" id="ARBA00023136"/>
    </source>
</evidence>
<feature type="region of interest" description="Disordered" evidence="9">
    <location>
        <begin position="511"/>
        <end position="533"/>
    </location>
</feature>
<keyword evidence="3" id="KW-0762">Sugar transport</keyword>
<evidence type="ECO:0000256" key="5">
    <source>
        <dbReference type="ARBA" id="ARBA00022741"/>
    </source>
</evidence>
<dbReference type="InterPro" id="IPR003593">
    <property type="entry name" value="AAA+_ATPase"/>
</dbReference>
<reference evidence="11 12" key="1">
    <citation type="submission" date="2017-08" db="EMBL/GenBank/DDBJ databases">
        <title>Infants hospitalized years apart are colonized by the same room-sourced microbial strains.</title>
        <authorList>
            <person name="Brooks B."/>
            <person name="Olm M.R."/>
            <person name="Firek B.A."/>
            <person name="Baker R."/>
            <person name="Thomas B.C."/>
            <person name="Morowitz M.J."/>
            <person name="Banfield J.F."/>
        </authorList>
    </citation>
    <scope>NUCLEOTIDE SEQUENCE [LARGE SCALE GENOMIC DNA]</scope>
    <source>
        <strain evidence="11">S2_005_002_R2_34</strain>
    </source>
</reference>
<organism evidence="11 12">
    <name type="scientific">Rhodovulum sulfidophilum</name>
    <name type="common">Rhodobacter sulfidophilus</name>
    <dbReference type="NCBI Taxonomy" id="35806"/>
    <lineage>
        <taxon>Bacteria</taxon>
        <taxon>Pseudomonadati</taxon>
        <taxon>Pseudomonadota</taxon>
        <taxon>Alphaproteobacteria</taxon>
        <taxon>Rhodobacterales</taxon>
        <taxon>Paracoccaceae</taxon>
        <taxon>Rhodovulum</taxon>
    </lineage>
</organism>
<dbReference type="PANTHER" id="PTHR43790">
    <property type="entry name" value="CARBOHYDRATE TRANSPORT ATP-BINDING PROTEIN MG119-RELATED"/>
    <property type="match status" value="1"/>
</dbReference>
<dbReference type="SMART" id="SM00382">
    <property type="entry name" value="AAA"/>
    <property type="match status" value="2"/>
</dbReference>
<evidence type="ECO:0000256" key="6">
    <source>
        <dbReference type="ARBA" id="ARBA00022840"/>
    </source>
</evidence>
<evidence type="ECO:0000256" key="4">
    <source>
        <dbReference type="ARBA" id="ARBA00022737"/>
    </source>
</evidence>
<name>A0A2W5PQR6_RHOSU</name>
<keyword evidence="4" id="KW-0677">Repeat</keyword>
<keyword evidence="6 11" id="KW-0067">ATP-binding</keyword>
<dbReference type="PROSITE" id="PS00211">
    <property type="entry name" value="ABC_TRANSPORTER_1"/>
    <property type="match status" value="1"/>
</dbReference>
<dbReference type="InterPro" id="IPR050107">
    <property type="entry name" value="ABC_carbohydrate_import_ATPase"/>
</dbReference>
<evidence type="ECO:0000313" key="12">
    <source>
        <dbReference type="Proteomes" id="UP000249185"/>
    </source>
</evidence>
<evidence type="ECO:0000256" key="9">
    <source>
        <dbReference type="SAM" id="MobiDB-lite"/>
    </source>
</evidence>
<sequence>MPGPARAPAPSGSSGRRRVGIAVQGLRKSYGAAEVLAGVDLEIEAGEIHALLGANGAGKSTLIKCLSGGIQPSSGRILIDGEPFAAVRPEEARAAGIAVIHQEPSVALSLDVGDNIFLGNELRLGPFVRRRAQRREAARWLRELGVDLSPRADLADLGNAELQVIEIIKAMRTSPKVLILDEPTAALSEQEARALGAHLRRLRQQRLPMLYVTHRLSEVFALADRVSVLRGGRIVLSGAVGAFSPDEIVDAIVGGAVNRARVVVPPSKRRAMLEVAGLRAPGLGPVDFRAETGEILGVFGLVGSGRTELLETLFGAHPRAGGRMSLEGAPYAPSDPIAAVGRGVALVPSDRLRKSMIAALSARDNMLISSLGALGRLGLRDARREARAFDAAAARLDLRPRAPDLEARRFSGGNQQKLVIARWVNGQRAPRLLLLDEPTQGVDVGARKDIYGALRDLAAAGETAVIVTSSEPEELRQIAHRVLVLADGRVAGILEGEEVTEARMLALAHAAETGRTPEGTGTPETRPAEHSHV</sequence>
<dbReference type="CDD" id="cd03215">
    <property type="entry name" value="ABC_Carb_Monos_II"/>
    <property type="match status" value="1"/>
</dbReference>
<dbReference type="SUPFAM" id="SSF52540">
    <property type="entry name" value="P-loop containing nucleoside triphosphate hydrolases"/>
    <property type="match status" value="2"/>
</dbReference>
<gene>
    <name evidence="11" type="ORF">DI556_18750</name>
</gene>
<dbReference type="InterPro" id="IPR027417">
    <property type="entry name" value="P-loop_NTPase"/>
</dbReference>
<feature type="compositionally biased region" description="Low complexity" evidence="9">
    <location>
        <begin position="511"/>
        <end position="525"/>
    </location>
</feature>